<proteinExistence type="predicted"/>
<keyword evidence="1" id="KW-1185">Reference proteome</keyword>
<organism evidence="1 2">
    <name type="scientific">Romanomermis culicivorax</name>
    <name type="common">Nematode worm</name>
    <dbReference type="NCBI Taxonomy" id="13658"/>
    <lineage>
        <taxon>Eukaryota</taxon>
        <taxon>Metazoa</taxon>
        <taxon>Ecdysozoa</taxon>
        <taxon>Nematoda</taxon>
        <taxon>Enoplea</taxon>
        <taxon>Dorylaimia</taxon>
        <taxon>Mermithida</taxon>
        <taxon>Mermithoidea</taxon>
        <taxon>Mermithidae</taxon>
        <taxon>Romanomermis</taxon>
    </lineage>
</organism>
<name>A0A915KNL8_ROMCU</name>
<dbReference type="AlphaFoldDB" id="A0A915KNL8"/>
<sequence length="148" mass="16879">MKMNLPFLSYPKIVELQTMNGVYMGYHHYDRISASHMALVISEEMYKMLIQLLTSKQYPLSIIIDSSTDASQNHYLIAYFQALENGTPVVYFYKLVQLDVDEIAAALLNKLVETWNKEPHRFTQHLKKNLRGYASDGAAVMTGKKGGL</sequence>
<dbReference type="WBParaSite" id="nRc.2.0.1.t39645-RA">
    <property type="protein sequence ID" value="nRc.2.0.1.t39645-RA"/>
    <property type="gene ID" value="nRc.2.0.1.g39645"/>
</dbReference>
<accession>A0A915KNL8</accession>
<reference evidence="2" key="1">
    <citation type="submission" date="2022-11" db="UniProtKB">
        <authorList>
            <consortium name="WormBaseParasite"/>
        </authorList>
    </citation>
    <scope>IDENTIFICATION</scope>
</reference>
<evidence type="ECO:0000313" key="1">
    <source>
        <dbReference type="Proteomes" id="UP000887565"/>
    </source>
</evidence>
<protein>
    <submittedName>
        <fullName evidence="2">Transposase</fullName>
    </submittedName>
</protein>
<dbReference type="PANTHER" id="PTHR46880">
    <property type="entry name" value="RAS-ASSOCIATING DOMAIN-CONTAINING PROTEIN"/>
    <property type="match status" value="1"/>
</dbReference>
<dbReference type="Proteomes" id="UP000887565">
    <property type="component" value="Unplaced"/>
</dbReference>
<dbReference type="PANTHER" id="PTHR46880:SF9">
    <property type="entry name" value="ZINC FINGER PROTEIN 862"/>
    <property type="match status" value="1"/>
</dbReference>
<evidence type="ECO:0000313" key="2">
    <source>
        <dbReference type="WBParaSite" id="nRc.2.0.1.t39645-RA"/>
    </source>
</evidence>